<accession>J8ZWZ7</accession>
<keyword evidence="2" id="KW-1185">Reference proteome</keyword>
<comment type="caution">
    <text evidence="1">The sequence shown here is derived from an EMBL/GenBank/DDBJ whole genome shotgun (WGS) entry which is preliminary data.</text>
</comment>
<dbReference type="AlphaFoldDB" id="J8ZWZ7"/>
<evidence type="ECO:0000313" key="1">
    <source>
        <dbReference type="EMBL" id="EJW04198.1"/>
    </source>
</evidence>
<reference evidence="1 2" key="1">
    <citation type="submission" date="2011-08" db="EMBL/GenBank/DDBJ databases">
        <authorList>
            <person name="Liu Z.J."/>
            <person name="Shi F.L."/>
            <person name="Lu J.Q."/>
            <person name="Li M."/>
            <person name="Wang Z.L."/>
        </authorList>
    </citation>
    <scope>NUCLEOTIDE SEQUENCE [LARGE SCALE GENOMIC DNA]</scope>
    <source>
        <strain evidence="1 2">USNM 41457</strain>
    </source>
</reference>
<evidence type="ECO:0000313" key="2">
    <source>
        <dbReference type="Proteomes" id="UP000003163"/>
    </source>
</evidence>
<sequence length="219" mass="25509">MYRSILCFFYTFISSAGGNSSYFIFRTNMKMCLYDEWKKIPANTYAEANKLKNCQSLVEGCLMERYFFDIAEFSLKTKADEKSMKEILICLRYYIHCNKISGLQFIRVFKNFAIKIIDHLKSIADACEGKIRGDHIDLEISISGERQKICDAVREIILKYVVQDNEAKNNFSGNVENIFKNKFEVYNTSNSLEFDANIIKKMVDHKQLHFKKILSALSE</sequence>
<name>J8ZWZ7_EDHAE</name>
<organism evidence="1 2">
    <name type="scientific">Edhazardia aedis (strain USNM 41457)</name>
    <name type="common">Microsporidian parasite</name>
    <dbReference type="NCBI Taxonomy" id="1003232"/>
    <lineage>
        <taxon>Eukaryota</taxon>
        <taxon>Fungi</taxon>
        <taxon>Fungi incertae sedis</taxon>
        <taxon>Microsporidia</taxon>
        <taxon>Edhazardia</taxon>
    </lineage>
</organism>
<proteinExistence type="predicted"/>
<dbReference type="InParanoid" id="J8ZWZ7"/>
<reference evidence="2" key="2">
    <citation type="submission" date="2015-07" db="EMBL/GenBank/DDBJ databases">
        <title>Contrasting host-pathogen interactions and genome evolution in two generalist and specialist microsporidian pathogens of mosquitoes.</title>
        <authorList>
            <consortium name="The Broad Institute Genomics Platform"/>
            <consortium name="The Broad Institute Genome Sequencing Center for Infectious Disease"/>
            <person name="Cuomo C.A."/>
            <person name="Sanscrainte N.D."/>
            <person name="Goldberg J.M."/>
            <person name="Heiman D."/>
            <person name="Young S."/>
            <person name="Zeng Q."/>
            <person name="Becnel J.J."/>
            <person name="Birren B.W."/>
        </authorList>
    </citation>
    <scope>NUCLEOTIDE SEQUENCE [LARGE SCALE GENOMIC DNA]</scope>
    <source>
        <strain evidence="2">USNM 41457</strain>
    </source>
</reference>
<gene>
    <name evidence="1" type="ORF">EDEG_01516</name>
</gene>
<dbReference type="VEuPathDB" id="MicrosporidiaDB:EDEG_01516"/>
<dbReference type="HOGENOM" id="CLU_1261490_0_0_1"/>
<protein>
    <submittedName>
        <fullName evidence="1">Uncharacterized protein</fullName>
    </submittedName>
</protein>
<dbReference type="EMBL" id="AFBI03000022">
    <property type="protein sequence ID" value="EJW04198.1"/>
    <property type="molecule type" value="Genomic_DNA"/>
</dbReference>
<dbReference type="Proteomes" id="UP000003163">
    <property type="component" value="Unassembled WGS sequence"/>
</dbReference>